<sequence length="134" mass="15467">MNLFIINTNQKTDKRYEQEMIQEQKCAAYRSTKTHIESILPEDKVLLYCNGKGIVARGVADGRVKKKADNGENDAEYFMNLEEFYEYIKAVPYSKIRTILEQANPSFARPFGTTSLKFGHPASEIIWEEVCKYV</sequence>
<dbReference type="OrthoDB" id="6659686at2"/>
<dbReference type="RefSeq" id="WP_117324146.1">
    <property type="nucleotide sequence ID" value="NZ_QVTD01000017.1"/>
</dbReference>
<name>A0A372L7Z5_9BACI</name>
<dbReference type="EMBL" id="QVTD01000017">
    <property type="protein sequence ID" value="RFU61112.1"/>
    <property type="molecule type" value="Genomic_DNA"/>
</dbReference>
<evidence type="ECO:0008006" key="3">
    <source>
        <dbReference type="Google" id="ProtNLM"/>
    </source>
</evidence>
<accession>A0A372L7Z5</accession>
<keyword evidence="2" id="KW-1185">Reference proteome</keyword>
<evidence type="ECO:0000313" key="2">
    <source>
        <dbReference type="Proteomes" id="UP000262939"/>
    </source>
</evidence>
<reference evidence="1 2" key="1">
    <citation type="submission" date="2018-08" db="EMBL/GenBank/DDBJ databases">
        <title>Bacillus chawlae sp. nov., Bacillus glennii sp. nov., and Bacillus saganii sp. nov. Isolated from the Vehicle Assembly Building at Kennedy Space Center where the Viking Spacecraft were Assembled.</title>
        <authorList>
            <person name="Seuylemezian A."/>
            <person name="Vaishampayan P."/>
        </authorList>
    </citation>
    <scope>NUCLEOTIDE SEQUENCE [LARGE SCALE GENOMIC DNA]</scope>
    <source>
        <strain evidence="1 2">V44-8</strain>
    </source>
</reference>
<dbReference type="Proteomes" id="UP000262939">
    <property type="component" value="Unassembled WGS sequence"/>
</dbReference>
<dbReference type="AlphaFoldDB" id="A0A372L7Z5"/>
<proteinExistence type="predicted"/>
<protein>
    <recommendedName>
        <fullName evidence="3">EVE domain-containing protein</fullName>
    </recommendedName>
</protein>
<comment type="caution">
    <text evidence="1">The sequence shown here is derived from an EMBL/GenBank/DDBJ whole genome shotgun (WGS) entry which is preliminary data.</text>
</comment>
<organism evidence="1 2">
    <name type="scientific">Peribacillus glennii</name>
    <dbReference type="NCBI Taxonomy" id="2303991"/>
    <lineage>
        <taxon>Bacteria</taxon>
        <taxon>Bacillati</taxon>
        <taxon>Bacillota</taxon>
        <taxon>Bacilli</taxon>
        <taxon>Bacillales</taxon>
        <taxon>Bacillaceae</taxon>
        <taxon>Peribacillus</taxon>
    </lineage>
</organism>
<gene>
    <name evidence="1" type="ORF">D0466_19200</name>
</gene>
<evidence type="ECO:0000313" key="1">
    <source>
        <dbReference type="EMBL" id="RFU61112.1"/>
    </source>
</evidence>